<feature type="site" description="Important to generate the dianion" evidence="9">
    <location>
        <position position="99"/>
    </location>
</feature>
<comment type="subunit">
    <text evidence="9">Monomer.</text>
</comment>
<evidence type="ECO:0000256" key="1">
    <source>
        <dbReference type="ARBA" id="ARBA00000428"/>
    </source>
</evidence>
<evidence type="ECO:0000256" key="3">
    <source>
        <dbReference type="ARBA" id="ARBA00022605"/>
    </source>
</evidence>
<protein>
    <recommendedName>
        <fullName evidence="9">Acireductone dioxygenase</fullName>
    </recommendedName>
    <alternativeName>
        <fullName evidence="9">1,2-dihydroxy-3-keto-5-methylthiopentene dioxygenase</fullName>
        <shortName evidence="9">DHK-MTPene dioxygenase</shortName>
    </alternativeName>
    <alternativeName>
        <fullName evidence="9">Acireductone dioxygenase (Fe(2+)-requiring)</fullName>
        <shortName evidence="9">ARD'</shortName>
        <shortName evidence="9">Fe-ARD</shortName>
        <ecNumber evidence="9">1.13.11.54</ecNumber>
    </alternativeName>
    <alternativeName>
        <fullName evidence="9">Acireductone dioxygenase (Ni(2+)-requiring)</fullName>
        <shortName evidence="9">ARD</shortName>
        <shortName evidence="9">Ni-ARD</shortName>
        <ecNumber evidence="9">1.13.11.53</ecNumber>
    </alternativeName>
</protein>
<feature type="site" description="May play a role in transmitting local conformational changes" evidence="9">
    <location>
        <position position="96"/>
    </location>
</feature>
<keyword evidence="5 9" id="KW-0223">Dioxygenase</keyword>
<feature type="binding site" evidence="9">
    <location>
        <position position="91"/>
    </location>
    <ligand>
        <name>Ni(2+)</name>
        <dbReference type="ChEBI" id="CHEBI:49786"/>
    </ligand>
</feature>
<dbReference type="KEGG" id="bmei:Spa11_42320"/>
<keyword evidence="6 9" id="KW-0560">Oxidoreductase</keyword>
<evidence type="ECO:0000256" key="7">
    <source>
        <dbReference type="ARBA" id="ARBA00023004"/>
    </source>
</evidence>
<dbReference type="Pfam" id="PF03079">
    <property type="entry name" value="ARD"/>
    <property type="match status" value="1"/>
</dbReference>
<dbReference type="Gene3D" id="2.60.120.10">
    <property type="entry name" value="Jelly Rolls"/>
    <property type="match status" value="1"/>
</dbReference>
<dbReference type="GO" id="GO:0010308">
    <property type="term" value="F:acireductone dioxygenase (Ni2+-requiring) activity"/>
    <property type="evidence" value="ECO:0007669"/>
    <property type="project" value="UniProtKB-UniRule"/>
</dbReference>
<name>A0A518KDZ4_9BACT</name>
<organism evidence="10 11">
    <name type="scientific">Botrimarina mediterranea</name>
    <dbReference type="NCBI Taxonomy" id="2528022"/>
    <lineage>
        <taxon>Bacteria</taxon>
        <taxon>Pseudomonadati</taxon>
        <taxon>Planctomycetota</taxon>
        <taxon>Planctomycetia</taxon>
        <taxon>Pirellulales</taxon>
        <taxon>Lacipirellulaceae</taxon>
        <taxon>Botrimarina</taxon>
    </lineage>
</organism>
<evidence type="ECO:0000256" key="4">
    <source>
        <dbReference type="ARBA" id="ARBA00022723"/>
    </source>
</evidence>
<feature type="binding site" evidence="9">
    <location>
        <position position="97"/>
    </location>
    <ligand>
        <name>Fe(2+)</name>
        <dbReference type="ChEBI" id="CHEBI:29033"/>
    </ligand>
</feature>
<feature type="binding site" evidence="9">
    <location>
        <position position="93"/>
    </location>
    <ligand>
        <name>Fe(2+)</name>
        <dbReference type="ChEBI" id="CHEBI:29033"/>
    </ligand>
</feature>
<comment type="cofactor">
    <cofactor evidence="9">
        <name>Ni(2+)</name>
        <dbReference type="ChEBI" id="CHEBI:49786"/>
    </cofactor>
    <text evidence="9">Binds 1 nickel ion per monomer.</text>
</comment>
<keyword evidence="11" id="KW-1185">Reference proteome</keyword>
<dbReference type="Proteomes" id="UP000316426">
    <property type="component" value="Chromosome"/>
</dbReference>
<evidence type="ECO:0000256" key="5">
    <source>
        <dbReference type="ARBA" id="ARBA00022964"/>
    </source>
</evidence>
<keyword evidence="4 9" id="KW-0479">Metal-binding</keyword>
<feature type="binding site" evidence="9">
    <location>
        <position position="91"/>
    </location>
    <ligand>
        <name>Fe(2+)</name>
        <dbReference type="ChEBI" id="CHEBI:29033"/>
    </ligand>
</feature>
<dbReference type="PANTHER" id="PTHR23418">
    <property type="entry name" value="ACIREDUCTONE DIOXYGENASE"/>
    <property type="match status" value="1"/>
</dbReference>
<reference evidence="10 11" key="1">
    <citation type="submission" date="2019-02" db="EMBL/GenBank/DDBJ databases">
        <title>Deep-cultivation of Planctomycetes and their phenomic and genomic characterization uncovers novel biology.</title>
        <authorList>
            <person name="Wiegand S."/>
            <person name="Jogler M."/>
            <person name="Boedeker C."/>
            <person name="Pinto D."/>
            <person name="Vollmers J."/>
            <person name="Rivas-Marin E."/>
            <person name="Kohn T."/>
            <person name="Peeters S.H."/>
            <person name="Heuer A."/>
            <person name="Rast P."/>
            <person name="Oberbeckmann S."/>
            <person name="Bunk B."/>
            <person name="Jeske O."/>
            <person name="Meyerdierks A."/>
            <person name="Storesund J.E."/>
            <person name="Kallscheuer N."/>
            <person name="Luecker S."/>
            <person name="Lage O.M."/>
            <person name="Pohl T."/>
            <person name="Merkel B.J."/>
            <person name="Hornburger P."/>
            <person name="Mueller R.-W."/>
            <person name="Bruemmer F."/>
            <person name="Labrenz M."/>
            <person name="Spormann A.M."/>
            <person name="Op den Camp H."/>
            <person name="Overmann J."/>
            <person name="Amann R."/>
            <person name="Jetten M.S.M."/>
            <person name="Mascher T."/>
            <person name="Medema M.H."/>
            <person name="Devos D.P."/>
            <person name="Kaster A.-K."/>
            <person name="Ovreas L."/>
            <person name="Rohde M."/>
            <person name="Galperin M.Y."/>
            <person name="Jogler C."/>
        </authorList>
    </citation>
    <scope>NUCLEOTIDE SEQUENCE [LARGE SCALE GENOMIC DNA]</scope>
    <source>
        <strain evidence="10 11">Spa11</strain>
    </source>
</reference>
<dbReference type="InterPro" id="IPR014710">
    <property type="entry name" value="RmlC-like_jellyroll"/>
</dbReference>
<feature type="site" description="May play a role in metal incorporation in vivo" evidence="9">
    <location>
        <position position="90"/>
    </location>
</feature>
<evidence type="ECO:0000256" key="9">
    <source>
        <dbReference type="HAMAP-Rule" id="MF_01682"/>
    </source>
</evidence>
<dbReference type="AlphaFoldDB" id="A0A518KDZ4"/>
<comment type="pathway">
    <text evidence="9">Amino-acid biosynthesis; L-methionine biosynthesis via salvage pathway; L-methionine from S-methyl-5-thio-alpha-D-ribose 1-phosphate: step 5/6.</text>
</comment>
<feature type="binding site" evidence="9">
    <location>
        <position position="137"/>
    </location>
    <ligand>
        <name>Fe(2+)</name>
        <dbReference type="ChEBI" id="CHEBI:29033"/>
    </ligand>
</feature>
<evidence type="ECO:0000256" key="8">
    <source>
        <dbReference type="ARBA" id="ARBA00023167"/>
    </source>
</evidence>
<dbReference type="InterPro" id="IPR004313">
    <property type="entry name" value="ARD"/>
</dbReference>
<evidence type="ECO:0000313" key="11">
    <source>
        <dbReference type="Proteomes" id="UP000316426"/>
    </source>
</evidence>
<dbReference type="RefSeq" id="WP_145116320.1">
    <property type="nucleotide sequence ID" value="NZ_CP036349.1"/>
</dbReference>
<proteinExistence type="inferred from homology"/>
<comment type="function">
    <text evidence="9">Catalyzes 2 different reactions between oxygene and the acireductone 1,2-dihydroxy-3-keto-5-methylthiopentene (DHK-MTPene) depending upon the metal bound in the active site. Fe-containing acireductone dioxygenase (Fe-ARD) produces formate and 2-keto-4-methylthiobutyrate (KMTB), the alpha-ketoacid precursor of methionine in the methionine recycle pathway. Ni-containing acireductone dioxygenase (Ni-ARD) produces methylthiopropionate, carbon monoxide and formate, and does not lie on the methionine recycle pathway.</text>
</comment>
<dbReference type="UniPathway" id="UPA00904">
    <property type="reaction ID" value="UER00878"/>
</dbReference>
<keyword evidence="2 9" id="KW-0533">Nickel</keyword>
<dbReference type="GO" id="GO:0019284">
    <property type="term" value="P:L-methionine salvage from S-adenosylmethionine"/>
    <property type="evidence" value="ECO:0007669"/>
    <property type="project" value="InterPro"/>
</dbReference>
<sequence length="198" mass="21990">MATVKVPATNTQLDDAAEIAAFLKPYGIWHERWDVEGRIGDDATAEEILAAYEPEIERLKVAGGYVTADVINVSPETPNLDAMLARFDKEHTHSEDEVRFTVRGHGVFWVNPENGDPVFAIEVGVGDLINVPRGTKHWFHLCNDRTIRCIRLFQEMAGWTPEYMDNGVHVEHPPVCWGPNFLTAEAASAALGDGPVRL</sequence>
<accession>A0A518KDZ4</accession>
<dbReference type="SUPFAM" id="SSF51182">
    <property type="entry name" value="RmlC-like cupins"/>
    <property type="match status" value="1"/>
</dbReference>
<dbReference type="EC" id="1.13.11.53" evidence="9"/>
<gene>
    <name evidence="9 10" type="primary">mtnD</name>
    <name evidence="10" type="ORF">Spa11_42320</name>
</gene>
<dbReference type="GO" id="GO:0010309">
    <property type="term" value="F:acireductone dioxygenase [iron(II)-requiring] activity"/>
    <property type="evidence" value="ECO:0007669"/>
    <property type="project" value="UniProtKB-UniRule"/>
</dbReference>
<dbReference type="EC" id="1.13.11.54" evidence="9"/>
<dbReference type="GO" id="GO:0005506">
    <property type="term" value="F:iron ion binding"/>
    <property type="evidence" value="ECO:0007669"/>
    <property type="project" value="UniProtKB-UniRule"/>
</dbReference>
<evidence type="ECO:0000256" key="2">
    <source>
        <dbReference type="ARBA" id="ARBA00022596"/>
    </source>
</evidence>
<dbReference type="EMBL" id="CP036349">
    <property type="protein sequence ID" value="QDV76008.1"/>
    <property type="molecule type" value="Genomic_DNA"/>
</dbReference>
<evidence type="ECO:0000313" key="10">
    <source>
        <dbReference type="EMBL" id="QDV76008.1"/>
    </source>
</evidence>
<feature type="binding site" evidence="9">
    <location>
        <position position="93"/>
    </location>
    <ligand>
        <name>Ni(2+)</name>
        <dbReference type="ChEBI" id="CHEBI:49786"/>
    </ligand>
</feature>
<dbReference type="GO" id="GO:0019509">
    <property type="term" value="P:L-methionine salvage from methylthioadenosine"/>
    <property type="evidence" value="ECO:0007669"/>
    <property type="project" value="UniProtKB-UniRule"/>
</dbReference>
<comment type="catalytic activity">
    <reaction evidence="1 9">
        <text>1,2-dihydroxy-5-(methylsulfanyl)pent-1-en-3-one + O2 = 4-methylsulfanyl-2-oxobutanoate + formate + 2 H(+)</text>
        <dbReference type="Rhea" id="RHEA:24504"/>
        <dbReference type="ChEBI" id="CHEBI:15378"/>
        <dbReference type="ChEBI" id="CHEBI:15379"/>
        <dbReference type="ChEBI" id="CHEBI:15740"/>
        <dbReference type="ChEBI" id="CHEBI:16723"/>
        <dbReference type="ChEBI" id="CHEBI:49252"/>
        <dbReference type="EC" id="1.13.11.54"/>
    </reaction>
</comment>
<keyword evidence="7 9" id="KW-0408">Iron</keyword>
<comment type="cofactor">
    <cofactor evidence="9">
        <name>Fe(2+)</name>
        <dbReference type="ChEBI" id="CHEBI:29033"/>
    </cofactor>
    <text evidence="9">Binds 1 Fe(2+) cation per monomer.</text>
</comment>
<comment type="similarity">
    <text evidence="9">Belongs to the acireductone dioxygenase (ARD) family.</text>
</comment>
<feature type="binding site" evidence="9">
    <location>
        <position position="137"/>
    </location>
    <ligand>
        <name>Ni(2+)</name>
        <dbReference type="ChEBI" id="CHEBI:49786"/>
    </ligand>
</feature>
<comment type="catalytic activity">
    <reaction evidence="9">
        <text>1,2-dihydroxy-5-(methylsulfanyl)pent-1-en-3-one + O2 = 3-(methylsulfanyl)propanoate + CO + formate + 2 H(+)</text>
        <dbReference type="Rhea" id="RHEA:14161"/>
        <dbReference type="ChEBI" id="CHEBI:15378"/>
        <dbReference type="ChEBI" id="CHEBI:15379"/>
        <dbReference type="ChEBI" id="CHEBI:15740"/>
        <dbReference type="ChEBI" id="CHEBI:17245"/>
        <dbReference type="ChEBI" id="CHEBI:49016"/>
        <dbReference type="ChEBI" id="CHEBI:49252"/>
        <dbReference type="EC" id="1.13.11.53"/>
    </reaction>
</comment>
<dbReference type="CDD" id="cd02232">
    <property type="entry name" value="cupin_ARD"/>
    <property type="match status" value="1"/>
</dbReference>
<dbReference type="HAMAP" id="MF_01682">
    <property type="entry name" value="Salvage_MtnD"/>
    <property type="match status" value="1"/>
</dbReference>
<evidence type="ECO:0000256" key="6">
    <source>
        <dbReference type="ARBA" id="ARBA00023002"/>
    </source>
</evidence>
<dbReference type="InterPro" id="IPR023956">
    <property type="entry name" value="ARD_bac"/>
</dbReference>
<keyword evidence="3 9" id="KW-0028">Amino-acid biosynthesis</keyword>
<dbReference type="InterPro" id="IPR011051">
    <property type="entry name" value="RmlC_Cupin_sf"/>
</dbReference>
<dbReference type="GO" id="GO:0016151">
    <property type="term" value="F:nickel cation binding"/>
    <property type="evidence" value="ECO:0007669"/>
    <property type="project" value="UniProtKB-UniRule"/>
</dbReference>
<feature type="binding site" evidence="9">
    <location>
        <position position="97"/>
    </location>
    <ligand>
        <name>Ni(2+)</name>
        <dbReference type="ChEBI" id="CHEBI:49786"/>
    </ligand>
</feature>
<keyword evidence="8 9" id="KW-0486">Methionine biosynthesis</keyword>
<dbReference type="PANTHER" id="PTHR23418:SF0">
    <property type="entry name" value="ACIREDUCTONE DIOXYGENASE"/>
    <property type="match status" value="1"/>
</dbReference>